<dbReference type="Pfam" id="PF00480">
    <property type="entry name" value="ROK"/>
    <property type="match status" value="1"/>
</dbReference>
<protein>
    <recommendedName>
        <fullName evidence="4">ROK family protein</fullName>
    </recommendedName>
</protein>
<comment type="caution">
    <text evidence="2">The sequence shown here is derived from an EMBL/GenBank/DDBJ whole genome shotgun (WGS) entry which is preliminary data.</text>
</comment>
<dbReference type="InterPro" id="IPR043129">
    <property type="entry name" value="ATPase_NBD"/>
</dbReference>
<dbReference type="SUPFAM" id="SSF53067">
    <property type="entry name" value="Actin-like ATPase domain"/>
    <property type="match status" value="1"/>
</dbReference>
<dbReference type="AlphaFoldDB" id="A0A1G1WWD7"/>
<dbReference type="Gene3D" id="3.30.420.40">
    <property type="match status" value="2"/>
</dbReference>
<dbReference type="Proteomes" id="UP000179279">
    <property type="component" value="Unassembled WGS sequence"/>
</dbReference>
<accession>A0A1G1WWD7</accession>
<evidence type="ECO:0000256" key="1">
    <source>
        <dbReference type="ARBA" id="ARBA00006479"/>
    </source>
</evidence>
<organism evidence="2 3">
    <name type="scientific">Candidatus Woykebacteria bacterium RIFCSPLOWO2_01_FULL_41_12</name>
    <dbReference type="NCBI Taxonomy" id="1802604"/>
    <lineage>
        <taxon>Bacteria</taxon>
        <taxon>Candidatus Woykeibacteriota</taxon>
    </lineage>
</organism>
<evidence type="ECO:0008006" key="4">
    <source>
        <dbReference type="Google" id="ProtNLM"/>
    </source>
</evidence>
<dbReference type="PANTHER" id="PTHR18964:SF149">
    <property type="entry name" value="BIFUNCTIONAL UDP-N-ACETYLGLUCOSAMINE 2-EPIMERASE_N-ACETYLMANNOSAMINE KINASE"/>
    <property type="match status" value="1"/>
</dbReference>
<name>A0A1G1WWD7_9BACT</name>
<dbReference type="PANTHER" id="PTHR18964">
    <property type="entry name" value="ROK (REPRESSOR, ORF, KINASE) FAMILY"/>
    <property type="match status" value="1"/>
</dbReference>
<reference evidence="2 3" key="1">
    <citation type="journal article" date="2016" name="Nat. Commun.">
        <title>Thousands of microbial genomes shed light on interconnected biogeochemical processes in an aquifer system.</title>
        <authorList>
            <person name="Anantharaman K."/>
            <person name="Brown C.T."/>
            <person name="Hug L.A."/>
            <person name="Sharon I."/>
            <person name="Castelle C.J."/>
            <person name="Probst A.J."/>
            <person name="Thomas B.C."/>
            <person name="Singh A."/>
            <person name="Wilkins M.J."/>
            <person name="Karaoz U."/>
            <person name="Brodie E.L."/>
            <person name="Williams K.H."/>
            <person name="Hubbard S.S."/>
            <person name="Banfield J.F."/>
        </authorList>
    </citation>
    <scope>NUCLEOTIDE SEQUENCE [LARGE SCALE GENOMIC DNA]</scope>
</reference>
<evidence type="ECO:0000313" key="2">
    <source>
        <dbReference type="EMBL" id="OGY32049.1"/>
    </source>
</evidence>
<evidence type="ECO:0000313" key="3">
    <source>
        <dbReference type="Proteomes" id="UP000179279"/>
    </source>
</evidence>
<gene>
    <name evidence="2" type="ORF">A3A57_02940</name>
</gene>
<dbReference type="InterPro" id="IPR000600">
    <property type="entry name" value="ROK"/>
</dbReference>
<dbReference type="PROSITE" id="PS01125">
    <property type="entry name" value="ROK"/>
    <property type="match status" value="1"/>
</dbReference>
<sequence length="275" mass="30310">MYLGIDIGGTHIRIAVGQKGKIEKKEDFPTKTFSESKQDIKKAVDNIGRKNIHSIGISVPGPIKFRENKIIKPNKFKAWDGVDLAREFEEILDLPVFIGHDASLAALAEYTYGKYRGNDPLLYITVSTGIGVGLVTNGSIFHGLYYPHAGHMYTGSEGLKDWCGQKSDLESTVGGWALQEISGKKPVEIEGTDLWYKSMDILSKGICNFILSYSPEVVVLGGGMTKHYDMFFRPVINGVNKYLKIFPVPPIYPPSIEEPSLLGAVTLAESPTILK</sequence>
<comment type="similarity">
    <text evidence="1">Belongs to the ROK (NagC/XylR) family.</text>
</comment>
<dbReference type="InterPro" id="IPR049874">
    <property type="entry name" value="ROK_cs"/>
</dbReference>
<proteinExistence type="inferred from homology"/>
<dbReference type="EMBL" id="MHDA01000024">
    <property type="protein sequence ID" value="OGY32049.1"/>
    <property type="molecule type" value="Genomic_DNA"/>
</dbReference>
<dbReference type="CDD" id="cd23763">
    <property type="entry name" value="ASKHA_ATPase_ROK"/>
    <property type="match status" value="1"/>
</dbReference>